<evidence type="ECO:0000259" key="1">
    <source>
        <dbReference type="Pfam" id="PF07859"/>
    </source>
</evidence>
<keyword evidence="3" id="KW-1185">Reference proteome</keyword>
<dbReference type="InterPro" id="IPR013094">
    <property type="entry name" value="AB_hydrolase_3"/>
</dbReference>
<gene>
    <name evidence="2" type="ORF">FB567DRAFT_630486</name>
</gene>
<dbReference type="EMBL" id="JAGMVJ010000014">
    <property type="protein sequence ID" value="KAH7082034.1"/>
    <property type="molecule type" value="Genomic_DNA"/>
</dbReference>
<comment type="caution">
    <text evidence="2">The sequence shown here is derived from an EMBL/GenBank/DDBJ whole genome shotgun (WGS) entry which is preliminary data.</text>
</comment>
<evidence type="ECO:0000313" key="3">
    <source>
        <dbReference type="Proteomes" id="UP000813461"/>
    </source>
</evidence>
<evidence type="ECO:0000313" key="2">
    <source>
        <dbReference type="EMBL" id="KAH7082034.1"/>
    </source>
</evidence>
<protein>
    <recommendedName>
        <fullName evidence="1">Alpha/beta hydrolase fold-3 domain-containing protein</fullName>
    </recommendedName>
</protein>
<dbReference type="AlphaFoldDB" id="A0A8K0R2A1"/>
<dbReference type="SUPFAM" id="SSF53474">
    <property type="entry name" value="alpha/beta-Hydrolases"/>
    <property type="match status" value="1"/>
</dbReference>
<dbReference type="Gene3D" id="3.40.50.1820">
    <property type="entry name" value="alpha/beta hydrolase"/>
    <property type="match status" value="1"/>
</dbReference>
<dbReference type="InterPro" id="IPR029058">
    <property type="entry name" value="AB_hydrolase_fold"/>
</dbReference>
<dbReference type="OrthoDB" id="408631at2759"/>
<feature type="domain" description="Alpha/beta hydrolase fold-3" evidence="1">
    <location>
        <begin position="20"/>
        <end position="120"/>
    </location>
</feature>
<dbReference type="Pfam" id="PF07859">
    <property type="entry name" value="Abhydrolase_3"/>
    <property type="match status" value="1"/>
</dbReference>
<accession>A0A8K0R2A1</accession>
<proteinExistence type="predicted"/>
<name>A0A8K0R2A1_9PLEO</name>
<dbReference type="GO" id="GO:0016787">
    <property type="term" value="F:hydrolase activity"/>
    <property type="evidence" value="ECO:0007669"/>
    <property type="project" value="InterPro"/>
</dbReference>
<organism evidence="2 3">
    <name type="scientific">Paraphoma chrysanthemicola</name>
    <dbReference type="NCBI Taxonomy" id="798071"/>
    <lineage>
        <taxon>Eukaryota</taxon>
        <taxon>Fungi</taxon>
        <taxon>Dikarya</taxon>
        <taxon>Ascomycota</taxon>
        <taxon>Pezizomycotina</taxon>
        <taxon>Dothideomycetes</taxon>
        <taxon>Pleosporomycetidae</taxon>
        <taxon>Pleosporales</taxon>
        <taxon>Pleosporineae</taxon>
        <taxon>Phaeosphaeriaceae</taxon>
        <taxon>Paraphoma</taxon>
    </lineage>
</organism>
<dbReference type="Proteomes" id="UP000813461">
    <property type="component" value="Unassembled WGS sequence"/>
</dbReference>
<reference evidence="2" key="1">
    <citation type="journal article" date="2021" name="Nat. Commun.">
        <title>Genetic determinants of endophytism in the Arabidopsis root mycobiome.</title>
        <authorList>
            <person name="Mesny F."/>
            <person name="Miyauchi S."/>
            <person name="Thiergart T."/>
            <person name="Pickel B."/>
            <person name="Atanasova L."/>
            <person name="Karlsson M."/>
            <person name="Huettel B."/>
            <person name="Barry K.W."/>
            <person name="Haridas S."/>
            <person name="Chen C."/>
            <person name="Bauer D."/>
            <person name="Andreopoulos W."/>
            <person name="Pangilinan J."/>
            <person name="LaButti K."/>
            <person name="Riley R."/>
            <person name="Lipzen A."/>
            <person name="Clum A."/>
            <person name="Drula E."/>
            <person name="Henrissat B."/>
            <person name="Kohler A."/>
            <person name="Grigoriev I.V."/>
            <person name="Martin F.M."/>
            <person name="Hacquard S."/>
        </authorList>
    </citation>
    <scope>NUCLEOTIDE SEQUENCE</scope>
    <source>
        <strain evidence="2">MPI-SDFR-AT-0120</strain>
    </source>
</reference>
<sequence>MKVFNHVLRGNYYPSHQRFASVYPAKWKRELLSYQKNAHAPVVNAKSIVIFEPLYACPDWADPRASSALHPNLEGLPNAYFQMTGLDPLRDEGFLYASLLREKGAKTRVDVYPGLPHTFWTFPGLVSMKKWIRDTIAGVLWLLDGNEGRL</sequence>